<dbReference type="SUPFAM" id="SSF143011">
    <property type="entry name" value="RelE-like"/>
    <property type="match status" value="1"/>
</dbReference>
<proteinExistence type="predicted"/>
<feature type="domain" description="ParE-like toxin" evidence="1">
    <location>
        <begin position="18"/>
        <end position="79"/>
    </location>
</feature>
<keyword evidence="3" id="KW-1185">Reference proteome</keyword>
<evidence type="ECO:0000313" key="2">
    <source>
        <dbReference type="EMBL" id="MFB2937845.1"/>
    </source>
</evidence>
<sequence>MHKTTRRFWQCFNELPDSIQQLARKNFQLLKCDLNHPSLQFKKVGKLWSARIGLNYRALAVQDEQDYIWVWIGTHDEYEQILKQQG</sequence>
<reference evidence="2 3" key="1">
    <citation type="submission" date="2024-09" db="EMBL/GenBank/DDBJ databases">
        <title>Floridaenema gen nov. (Aerosakkonemataceae, Aerosakkonematales ord. nov., Cyanobacteria) from benthic tropical and subtropical fresh waters, with the description of four new species.</title>
        <authorList>
            <person name="Moretto J.A."/>
            <person name="Berthold D.E."/>
            <person name="Lefler F.W."/>
            <person name="Huang I.-S."/>
            <person name="Laughinghouse H. IV."/>
        </authorList>
    </citation>
    <scope>NUCLEOTIDE SEQUENCE [LARGE SCALE GENOMIC DNA]</scope>
    <source>
        <strain evidence="2 3">BLCC-F154</strain>
    </source>
</reference>
<organism evidence="2 3">
    <name type="scientific">Floridaenema fluviatile BLCC-F154</name>
    <dbReference type="NCBI Taxonomy" id="3153640"/>
    <lineage>
        <taxon>Bacteria</taxon>
        <taxon>Bacillati</taxon>
        <taxon>Cyanobacteriota</taxon>
        <taxon>Cyanophyceae</taxon>
        <taxon>Oscillatoriophycideae</taxon>
        <taxon>Aerosakkonematales</taxon>
        <taxon>Aerosakkonemataceae</taxon>
        <taxon>Floridanema</taxon>
        <taxon>Floridanema fluviatile</taxon>
    </lineage>
</organism>
<dbReference type="Proteomes" id="UP001576776">
    <property type="component" value="Unassembled WGS sequence"/>
</dbReference>
<evidence type="ECO:0000313" key="3">
    <source>
        <dbReference type="Proteomes" id="UP001576776"/>
    </source>
</evidence>
<gene>
    <name evidence="2" type="ORF">ACE1B6_21560</name>
</gene>
<name>A0ABV4YJ35_9CYAN</name>
<accession>A0ABV4YJ35</accession>
<dbReference type="EMBL" id="JBHFNS010000078">
    <property type="protein sequence ID" value="MFB2937845.1"/>
    <property type="molecule type" value="Genomic_DNA"/>
</dbReference>
<comment type="caution">
    <text evidence="2">The sequence shown here is derived from an EMBL/GenBank/DDBJ whole genome shotgun (WGS) entry which is preliminary data.</text>
</comment>
<dbReference type="Pfam" id="PF24732">
    <property type="entry name" value="ParE_like"/>
    <property type="match status" value="1"/>
</dbReference>
<dbReference type="InterPro" id="IPR056925">
    <property type="entry name" value="ParE-like"/>
</dbReference>
<protein>
    <recommendedName>
        <fullName evidence="1">ParE-like toxin domain-containing protein</fullName>
    </recommendedName>
</protein>
<evidence type="ECO:0000259" key="1">
    <source>
        <dbReference type="Pfam" id="PF24732"/>
    </source>
</evidence>
<dbReference type="RefSeq" id="WP_413259327.1">
    <property type="nucleotide sequence ID" value="NZ_JBHFNS010000078.1"/>
</dbReference>
<dbReference type="InterPro" id="IPR035093">
    <property type="entry name" value="RelE/ParE_toxin_dom_sf"/>
</dbReference>